<dbReference type="EMBL" id="JAUFPU010000002">
    <property type="protein sequence ID" value="MDN3575491.1"/>
    <property type="molecule type" value="Genomic_DNA"/>
</dbReference>
<protein>
    <submittedName>
        <fullName evidence="1">Uncharacterized protein</fullName>
    </submittedName>
</protein>
<dbReference type="RefSeq" id="WP_290331147.1">
    <property type="nucleotide sequence ID" value="NZ_JAUFPU010000002.1"/>
</dbReference>
<reference evidence="1" key="2">
    <citation type="submission" date="2023-06" db="EMBL/GenBank/DDBJ databases">
        <authorList>
            <person name="Lucena T."/>
            <person name="Sun Q."/>
        </authorList>
    </citation>
    <scope>NUCLEOTIDE SEQUENCE</scope>
    <source>
        <strain evidence="1">CECT 7703</strain>
    </source>
</reference>
<sequence>MNLQEKYQDQQLEHIIDQAMIYQCACPAQVARLMLALREVHGYEQTCLSRDDAPLRETHHLIAEATAEAHARLQACLDRVIALEGWDVSHLTMPEGLRKLQQQEIQRWLADHRGRGGKP</sequence>
<organism evidence="1 2">
    <name type="scientific">Chitinimonas viridis</name>
    <dbReference type="NCBI Taxonomy" id="664880"/>
    <lineage>
        <taxon>Bacteria</taxon>
        <taxon>Pseudomonadati</taxon>
        <taxon>Pseudomonadota</taxon>
        <taxon>Betaproteobacteria</taxon>
        <taxon>Neisseriales</taxon>
        <taxon>Chitinibacteraceae</taxon>
        <taxon>Chitinimonas</taxon>
    </lineage>
</organism>
<dbReference type="Proteomes" id="UP001180081">
    <property type="component" value="Unassembled WGS sequence"/>
</dbReference>
<keyword evidence="2" id="KW-1185">Reference proteome</keyword>
<evidence type="ECO:0000313" key="2">
    <source>
        <dbReference type="Proteomes" id="UP001180081"/>
    </source>
</evidence>
<gene>
    <name evidence="1" type="ORF">QWZ03_01735</name>
</gene>
<comment type="caution">
    <text evidence="1">The sequence shown here is derived from an EMBL/GenBank/DDBJ whole genome shotgun (WGS) entry which is preliminary data.</text>
</comment>
<accession>A0ABT8B1E7</accession>
<reference evidence="1" key="1">
    <citation type="journal article" date="2014" name="Int. J. Syst. Evol. Microbiol.">
        <title>Complete genome of a new Firmicutes species belonging to the dominant human colonic microbiota ('Ruminococcus bicirculans') reveals two chromosomes and a selective capacity to utilize plant glucans.</title>
        <authorList>
            <consortium name="NISC Comparative Sequencing Program"/>
            <person name="Wegmann U."/>
            <person name="Louis P."/>
            <person name="Goesmann A."/>
            <person name="Henrissat B."/>
            <person name="Duncan S.H."/>
            <person name="Flint H.J."/>
        </authorList>
    </citation>
    <scope>NUCLEOTIDE SEQUENCE</scope>
    <source>
        <strain evidence="1">CECT 7703</strain>
    </source>
</reference>
<evidence type="ECO:0000313" key="1">
    <source>
        <dbReference type="EMBL" id="MDN3575491.1"/>
    </source>
</evidence>
<name>A0ABT8B1E7_9NEIS</name>
<proteinExistence type="predicted"/>